<reference evidence="2" key="1">
    <citation type="submission" date="2016-12" db="EMBL/GenBank/DDBJ databases">
        <authorList>
            <person name="Brunel B."/>
        </authorList>
    </citation>
    <scope>NUCLEOTIDE SEQUENCE [LARGE SCALE GENOMIC DNA]</scope>
</reference>
<dbReference type="AlphaFoldDB" id="A0A2P9AS92"/>
<keyword evidence="2" id="KW-1185">Reference proteome</keyword>
<gene>
    <name evidence="1" type="ORF">BQ8482_380212</name>
</gene>
<dbReference type="EMBL" id="FUIG01000046">
    <property type="protein sequence ID" value="SJM34029.1"/>
    <property type="molecule type" value="Genomic_DNA"/>
</dbReference>
<organism evidence="1 2">
    <name type="scientific">Mesorhizobium delmotii</name>
    <dbReference type="NCBI Taxonomy" id="1631247"/>
    <lineage>
        <taxon>Bacteria</taxon>
        <taxon>Pseudomonadati</taxon>
        <taxon>Pseudomonadota</taxon>
        <taxon>Alphaproteobacteria</taxon>
        <taxon>Hyphomicrobiales</taxon>
        <taxon>Phyllobacteriaceae</taxon>
        <taxon>Mesorhizobium</taxon>
    </lineage>
</organism>
<proteinExistence type="predicted"/>
<name>A0A2P9AS92_9HYPH</name>
<accession>A0A2P9AS92</accession>
<evidence type="ECO:0000313" key="1">
    <source>
        <dbReference type="EMBL" id="SJM34029.1"/>
    </source>
</evidence>
<sequence length="81" mass="8922">MVLPKGGFLNVHLRNPGHVLLAPRLQTAGARWTFGFVAFLKLCFQGHADLLPPIKRPSALRATYALILGFGAMENRLNILI</sequence>
<protein>
    <submittedName>
        <fullName evidence="1">Uncharacterized protein</fullName>
    </submittedName>
</protein>
<evidence type="ECO:0000313" key="2">
    <source>
        <dbReference type="Proteomes" id="UP000245698"/>
    </source>
</evidence>
<dbReference type="Proteomes" id="UP000245698">
    <property type="component" value="Unassembled WGS sequence"/>
</dbReference>